<keyword evidence="2" id="KW-1185">Reference proteome</keyword>
<name>A0A4Y2RWI5_ARAVE</name>
<dbReference type="AlphaFoldDB" id="A0A4Y2RWI5"/>
<evidence type="ECO:0000313" key="2">
    <source>
        <dbReference type="Proteomes" id="UP000499080"/>
    </source>
</evidence>
<dbReference type="Proteomes" id="UP000499080">
    <property type="component" value="Unassembled WGS sequence"/>
</dbReference>
<reference evidence="1 2" key="1">
    <citation type="journal article" date="2019" name="Sci. Rep.">
        <title>Orb-weaving spider Araneus ventricosus genome elucidates the spidroin gene catalogue.</title>
        <authorList>
            <person name="Kono N."/>
            <person name="Nakamura H."/>
            <person name="Ohtoshi R."/>
            <person name="Moran D.A.P."/>
            <person name="Shinohara A."/>
            <person name="Yoshida Y."/>
            <person name="Fujiwara M."/>
            <person name="Mori M."/>
            <person name="Tomita M."/>
            <person name="Arakawa K."/>
        </authorList>
    </citation>
    <scope>NUCLEOTIDE SEQUENCE [LARGE SCALE GENOMIC DNA]</scope>
</reference>
<proteinExistence type="predicted"/>
<accession>A0A4Y2RWI5</accession>
<sequence>SWHLRKLESHIIHVWLGQVADNQQSRNKISNIGRFMLANRRLFSPDP</sequence>
<organism evidence="1 2">
    <name type="scientific">Araneus ventricosus</name>
    <name type="common">Orbweaver spider</name>
    <name type="synonym">Epeira ventricosa</name>
    <dbReference type="NCBI Taxonomy" id="182803"/>
    <lineage>
        <taxon>Eukaryota</taxon>
        <taxon>Metazoa</taxon>
        <taxon>Ecdysozoa</taxon>
        <taxon>Arthropoda</taxon>
        <taxon>Chelicerata</taxon>
        <taxon>Arachnida</taxon>
        <taxon>Araneae</taxon>
        <taxon>Araneomorphae</taxon>
        <taxon>Entelegynae</taxon>
        <taxon>Araneoidea</taxon>
        <taxon>Araneidae</taxon>
        <taxon>Araneus</taxon>
    </lineage>
</organism>
<evidence type="ECO:0000313" key="1">
    <source>
        <dbReference type="EMBL" id="GBN80222.1"/>
    </source>
</evidence>
<comment type="caution">
    <text evidence="1">The sequence shown here is derived from an EMBL/GenBank/DDBJ whole genome shotgun (WGS) entry which is preliminary data.</text>
</comment>
<dbReference type="EMBL" id="BGPR01018819">
    <property type="protein sequence ID" value="GBN80222.1"/>
    <property type="molecule type" value="Genomic_DNA"/>
</dbReference>
<gene>
    <name evidence="1" type="ORF">AVEN_230421-2_1</name>
</gene>
<feature type="non-terminal residue" evidence="1">
    <location>
        <position position="1"/>
    </location>
</feature>
<protein>
    <submittedName>
        <fullName evidence="1">Uncharacterized protein</fullName>
    </submittedName>
</protein>